<gene>
    <name evidence="2" type="ORF">A3F61_01125</name>
</gene>
<comment type="caution">
    <text evidence="2">The sequence shown here is derived from an EMBL/GenBank/DDBJ whole genome shotgun (WGS) entry which is preliminary data.</text>
</comment>
<reference evidence="2 3" key="1">
    <citation type="journal article" date="2016" name="Nat. Commun.">
        <title>Thousands of microbial genomes shed light on interconnected biogeochemical processes in an aquifer system.</title>
        <authorList>
            <person name="Anantharaman K."/>
            <person name="Brown C.T."/>
            <person name="Hug L.A."/>
            <person name="Sharon I."/>
            <person name="Castelle C.J."/>
            <person name="Probst A.J."/>
            <person name="Thomas B.C."/>
            <person name="Singh A."/>
            <person name="Wilkins M.J."/>
            <person name="Karaoz U."/>
            <person name="Brodie E.L."/>
            <person name="Williams K.H."/>
            <person name="Hubbard S.S."/>
            <person name="Banfield J.F."/>
        </authorList>
    </citation>
    <scope>NUCLEOTIDE SEQUENCE [LARGE SCALE GENOMIC DNA]</scope>
</reference>
<accession>A0A1G1V5G4</accession>
<dbReference type="Pfam" id="PF13196">
    <property type="entry name" value="DUF4012"/>
    <property type="match status" value="1"/>
</dbReference>
<sequence>MKDLTPKENNLNQIVPTKVIEPTGVITPEARDAGFQTFPGQKPQGRFNFSFPKIGGRKLGFAGGGVLVLLIILVLAIGIPLFAVYNSAKNLQASGLEFKAAADSQDLDKINVSLAKLKTDLTGFDRSLLPLVWVRPIPFLGGYWSDANNATEGAIAGVEAGEILLKAIEPYSDILGFNKGKQSEDGAKTAEDRINFIVESIEGVIPELDKVSQKTAIMNEHFAKIDPGRYPETFQDKQVRETIRKGIVAVSQAHELIANGKPVLEQAPYLLGIKKERTYLLLFQNDKELRPTGGFLTAYSILKVKNGKFDSVVSSDIYNLDDRLNSRIPAPLSIKKYLPNVPYWNIRDMNLSPDFKVSMDTFKEHYDKTKSPKVDGIIAVDTSVAVSVLKVIGKIGVPGFGNFSADDDPRCNCPNVVYELEDFADVVGPVVWAADLGGKIVYQPKNADNRKGILGPLMNSLLANSMGQPKEKIPALFEAGFNSLLQKHILFYFGEGEVQAAMDSFNLAGRIREFDGDYLHINDTNFAGAKSNLYVQEEVAFKVDLGRDVTTNTLNIKYKNSQKHDGWLNGVYRDWLRIYVPKGSILIDSTGSEVPIETKEELGKTYFEGFFTLRPLGVIELTFKYTTPVKSKDGYKLLIQKQPGTDGHLYNVDIDGTNEEFYLKTDREIRH</sequence>
<evidence type="ECO:0000256" key="1">
    <source>
        <dbReference type="SAM" id="Phobius"/>
    </source>
</evidence>
<dbReference type="Proteomes" id="UP000178272">
    <property type="component" value="Unassembled WGS sequence"/>
</dbReference>
<dbReference type="EMBL" id="MHCA01000052">
    <property type="protein sequence ID" value="OGY10648.1"/>
    <property type="molecule type" value="Genomic_DNA"/>
</dbReference>
<evidence type="ECO:0000313" key="3">
    <source>
        <dbReference type="Proteomes" id="UP000178272"/>
    </source>
</evidence>
<dbReference type="STRING" id="1797517.A3F61_01125"/>
<keyword evidence="1" id="KW-1133">Transmembrane helix</keyword>
<protein>
    <recommendedName>
        <fullName evidence="4">DUF4012 domain-containing protein</fullName>
    </recommendedName>
</protein>
<keyword evidence="1" id="KW-0812">Transmembrane</keyword>
<evidence type="ECO:0000313" key="2">
    <source>
        <dbReference type="EMBL" id="OGY10648.1"/>
    </source>
</evidence>
<organism evidence="2 3">
    <name type="scientific">Candidatus Blackburnbacteria bacterium RIFCSPHIGHO2_12_FULL_41_13b</name>
    <dbReference type="NCBI Taxonomy" id="1797517"/>
    <lineage>
        <taxon>Bacteria</taxon>
        <taxon>Candidatus Blackburniibacteriota</taxon>
    </lineage>
</organism>
<dbReference type="InterPro" id="IPR025101">
    <property type="entry name" value="DUF4012"/>
</dbReference>
<feature type="transmembrane region" description="Helical" evidence="1">
    <location>
        <begin position="59"/>
        <end position="85"/>
    </location>
</feature>
<name>A0A1G1V5G4_9BACT</name>
<proteinExistence type="predicted"/>
<evidence type="ECO:0008006" key="4">
    <source>
        <dbReference type="Google" id="ProtNLM"/>
    </source>
</evidence>
<keyword evidence="1" id="KW-0472">Membrane</keyword>
<dbReference type="AlphaFoldDB" id="A0A1G1V5G4"/>